<dbReference type="CDD" id="cd00121">
    <property type="entry name" value="MATH"/>
    <property type="match status" value="1"/>
</dbReference>
<dbReference type="Gene3D" id="3.30.710.10">
    <property type="entry name" value="Potassium Channel Kv1.1, Chain A"/>
    <property type="match status" value="1"/>
</dbReference>
<dbReference type="InterPro" id="IPR008974">
    <property type="entry name" value="TRAF-like"/>
</dbReference>
<sequence>MPPSVAAAGQPSRSASAIVADTTRGYHILRIDGYSLTKAIPTGESLKSQAFTVGRHRWFIRYYPNGFTSDVSKYVSLFLVRDGAGEAVKAQYQIRFADEVKKTTSLALREVASSESRIGCGCKKFVKRKVLEKSKHLKDDSFSVRCDIVVFNEFRAEEEEAPGQAPMLCSRWAPRHLAAHRCVLAIRSPVFSAELFGTMKEGDTAGVVCIDDMEAQVFKALLHFVYTDSLPKGNKQEEEAEEDVMSQHLLVAADRYNLERLKLKCEEKLCRYINIGTVGTILTLAEQHHCHGLKKACFGFLSSPANLKAATATDGFNHLSKSCPSVLKELLAMPRT</sequence>
<reference evidence="5" key="1">
    <citation type="journal article" date="2018" name="DNA Res.">
        <title>Multiple hybrid de novo genome assembly of finger millet, an orphan allotetraploid crop.</title>
        <authorList>
            <person name="Hatakeyama M."/>
            <person name="Aluri S."/>
            <person name="Balachadran M.T."/>
            <person name="Sivarajan S.R."/>
            <person name="Patrignani A."/>
            <person name="Gruter S."/>
            <person name="Poveda L."/>
            <person name="Shimizu-Inatsugi R."/>
            <person name="Baeten J."/>
            <person name="Francoijs K.J."/>
            <person name="Nataraja K.N."/>
            <person name="Reddy Y.A.N."/>
            <person name="Phadnis S."/>
            <person name="Ravikumar R.L."/>
            <person name="Schlapbach R."/>
            <person name="Sreeman S.M."/>
            <person name="Shimizu K.K."/>
        </authorList>
    </citation>
    <scope>NUCLEOTIDE SEQUENCE</scope>
</reference>
<dbReference type="InterPro" id="IPR011333">
    <property type="entry name" value="SKP1/BTB/POZ_sf"/>
</dbReference>
<dbReference type="AlphaFoldDB" id="A0AAV5BGK0"/>
<dbReference type="InterPro" id="IPR045005">
    <property type="entry name" value="BPM1-6"/>
</dbReference>
<dbReference type="Gene3D" id="1.25.40.420">
    <property type="match status" value="1"/>
</dbReference>
<dbReference type="Pfam" id="PF00651">
    <property type="entry name" value="BTB"/>
    <property type="match status" value="1"/>
</dbReference>
<dbReference type="Gene3D" id="2.60.210.10">
    <property type="entry name" value="Apoptosis, Tumor Necrosis Factor Receptor Associated Protein 2, Chain A"/>
    <property type="match status" value="1"/>
</dbReference>
<dbReference type="SUPFAM" id="SSF49599">
    <property type="entry name" value="TRAF domain-like"/>
    <property type="match status" value="1"/>
</dbReference>
<dbReference type="InterPro" id="IPR000210">
    <property type="entry name" value="BTB/POZ_dom"/>
</dbReference>
<evidence type="ECO:0000313" key="6">
    <source>
        <dbReference type="Proteomes" id="UP001054889"/>
    </source>
</evidence>
<dbReference type="PANTHER" id="PTHR26379:SF187">
    <property type="entry name" value="OS07G0655300 PROTEIN"/>
    <property type="match status" value="1"/>
</dbReference>
<dbReference type="GO" id="GO:0016567">
    <property type="term" value="P:protein ubiquitination"/>
    <property type="evidence" value="ECO:0007669"/>
    <property type="project" value="InterPro"/>
</dbReference>
<evidence type="ECO:0000256" key="2">
    <source>
        <dbReference type="ARBA" id="ARBA00010846"/>
    </source>
</evidence>
<protein>
    <submittedName>
        <fullName evidence="5">Uncharacterized protein</fullName>
    </submittedName>
</protein>
<organism evidence="5 6">
    <name type="scientific">Eleusine coracana subsp. coracana</name>
    <dbReference type="NCBI Taxonomy" id="191504"/>
    <lineage>
        <taxon>Eukaryota</taxon>
        <taxon>Viridiplantae</taxon>
        <taxon>Streptophyta</taxon>
        <taxon>Embryophyta</taxon>
        <taxon>Tracheophyta</taxon>
        <taxon>Spermatophyta</taxon>
        <taxon>Magnoliopsida</taxon>
        <taxon>Liliopsida</taxon>
        <taxon>Poales</taxon>
        <taxon>Poaceae</taxon>
        <taxon>PACMAD clade</taxon>
        <taxon>Chloridoideae</taxon>
        <taxon>Cynodonteae</taxon>
        <taxon>Eleusininae</taxon>
        <taxon>Eleusine</taxon>
    </lineage>
</organism>
<dbReference type="PANTHER" id="PTHR26379">
    <property type="entry name" value="BTB/POZ AND MATH DOMAIN-CONTAINING PROTEIN 1"/>
    <property type="match status" value="1"/>
</dbReference>
<evidence type="ECO:0000259" key="3">
    <source>
        <dbReference type="PROSITE" id="PS50097"/>
    </source>
</evidence>
<evidence type="ECO:0000256" key="1">
    <source>
        <dbReference type="ARBA" id="ARBA00004906"/>
    </source>
</evidence>
<dbReference type="InterPro" id="IPR056423">
    <property type="entry name" value="BACK_BPM_SPOP"/>
</dbReference>
<accession>A0AAV5BGK0</accession>
<dbReference type="SMART" id="SM00225">
    <property type="entry name" value="BTB"/>
    <property type="match status" value="1"/>
</dbReference>
<comment type="pathway">
    <text evidence="1">Protein modification; protein ubiquitination.</text>
</comment>
<proteinExistence type="inferred from homology"/>
<comment type="caution">
    <text evidence="5">The sequence shown here is derived from an EMBL/GenBank/DDBJ whole genome shotgun (WGS) entry which is preliminary data.</text>
</comment>
<gene>
    <name evidence="5" type="primary">ga00250</name>
    <name evidence="5" type="ORF">PR202_ga00250</name>
</gene>
<dbReference type="SUPFAM" id="SSF54695">
    <property type="entry name" value="POZ domain"/>
    <property type="match status" value="1"/>
</dbReference>
<evidence type="ECO:0000313" key="5">
    <source>
        <dbReference type="EMBL" id="GJM84567.1"/>
    </source>
</evidence>
<dbReference type="Pfam" id="PF24570">
    <property type="entry name" value="BACK_BPM_SPOP"/>
    <property type="match status" value="1"/>
</dbReference>
<keyword evidence="6" id="KW-1185">Reference proteome</keyword>
<evidence type="ECO:0000259" key="4">
    <source>
        <dbReference type="PROSITE" id="PS50144"/>
    </source>
</evidence>
<name>A0AAV5BGK0_ELECO</name>
<feature type="domain" description="BTB" evidence="3">
    <location>
        <begin position="146"/>
        <end position="234"/>
    </location>
</feature>
<dbReference type="Pfam" id="PF22486">
    <property type="entry name" value="MATH_2"/>
    <property type="match status" value="1"/>
</dbReference>
<reference evidence="5" key="2">
    <citation type="submission" date="2021-12" db="EMBL/GenBank/DDBJ databases">
        <title>Resequencing data analysis of finger millet.</title>
        <authorList>
            <person name="Hatakeyama M."/>
            <person name="Aluri S."/>
            <person name="Balachadran M.T."/>
            <person name="Sivarajan S.R."/>
            <person name="Poveda L."/>
            <person name="Shimizu-Inatsugi R."/>
            <person name="Schlapbach R."/>
            <person name="Sreeman S.M."/>
            <person name="Shimizu K.K."/>
        </authorList>
    </citation>
    <scope>NUCLEOTIDE SEQUENCE</scope>
</reference>
<dbReference type="Proteomes" id="UP001054889">
    <property type="component" value="Unassembled WGS sequence"/>
</dbReference>
<dbReference type="InterPro" id="IPR002083">
    <property type="entry name" value="MATH/TRAF_dom"/>
</dbReference>
<dbReference type="EMBL" id="BQKI01000001">
    <property type="protein sequence ID" value="GJM84567.1"/>
    <property type="molecule type" value="Genomic_DNA"/>
</dbReference>
<dbReference type="PROSITE" id="PS50097">
    <property type="entry name" value="BTB"/>
    <property type="match status" value="1"/>
</dbReference>
<comment type="similarity">
    <text evidence="2">Belongs to the Tdpoz family.</text>
</comment>
<dbReference type="PROSITE" id="PS50144">
    <property type="entry name" value="MATH"/>
    <property type="match status" value="1"/>
</dbReference>
<feature type="domain" description="MATH" evidence="4">
    <location>
        <begin position="24"/>
        <end position="148"/>
    </location>
</feature>